<dbReference type="GO" id="GO:0016020">
    <property type="term" value="C:membrane"/>
    <property type="evidence" value="ECO:0007669"/>
    <property type="project" value="UniProtKB-SubCell"/>
</dbReference>
<dbReference type="HOGENOM" id="CLU_054196_0_0_10"/>
<dbReference type="PROSITE" id="PS50850">
    <property type="entry name" value="MFS"/>
    <property type="match status" value="1"/>
</dbReference>
<keyword evidence="6 8" id="KW-1133">Transmembrane helix</keyword>
<comment type="similarity">
    <text evidence="3">Belongs to the major facilitator superfamily. TCR/Tet family.</text>
</comment>
<name>I0K333_9BACT</name>
<dbReference type="KEGG" id="fae:FAES_0525"/>
<comment type="subcellular location">
    <subcellularLocation>
        <location evidence="2">Membrane</location>
        <topology evidence="2">Multi-pass membrane protein</topology>
    </subcellularLocation>
</comment>
<feature type="domain" description="Major facilitator superfamily (MFS) profile" evidence="9">
    <location>
        <begin position="1"/>
        <end position="196"/>
    </location>
</feature>
<accession>I0K333</accession>
<evidence type="ECO:0000256" key="1">
    <source>
        <dbReference type="ARBA" id="ARBA00003279"/>
    </source>
</evidence>
<evidence type="ECO:0000256" key="3">
    <source>
        <dbReference type="ARBA" id="ARBA00007520"/>
    </source>
</evidence>
<dbReference type="EMBL" id="HE796683">
    <property type="protein sequence ID" value="CCG98536.1"/>
    <property type="molecule type" value="Genomic_DNA"/>
</dbReference>
<dbReference type="GO" id="GO:0022857">
    <property type="term" value="F:transmembrane transporter activity"/>
    <property type="evidence" value="ECO:0007669"/>
    <property type="project" value="InterPro"/>
</dbReference>
<dbReference type="PANTHER" id="PTHR23504:SF15">
    <property type="entry name" value="MAJOR FACILITATOR SUPERFAMILY (MFS) PROFILE DOMAIN-CONTAINING PROTEIN"/>
    <property type="match status" value="1"/>
</dbReference>
<dbReference type="Pfam" id="PF07690">
    <property type="entry name" value="MFS_1"/>
    <property type="match status" value="2"/>
</dbReference>
<dbReference type="InterPro" id="IPR001958">
    <property type="entry name" value="Tet-R_TetA/multi-R_MdtG-like"/>
</dbReference>
<evidence type="ECO:0000313" key="11">
    <source>
        <dbReference type="Proteomes" id="UP000011058"/>
    </source>
</evidence>
<dbReference type="PANTHER" id="PTHR23504">
    <property type="entry name" value="MAJOR FACILITATOR SUPERFAMILY DOMAIN-CONTAINING PROTEIN 10"/>
    <property type="match status" value="1"/>
</dbReference>
<feature type="transmembrane region" description="Helical" evidence="8">
    <location>
        <begin position="272"/>
        <end position="289"/>
    </location>
</feature>
<feature type="transmembrane region" description="Helical" evidence="8">
    <location>
        <begin position="144"/>
        <end position="164"/>
    </location>
</feature>
<dbReference type="eggNOG" id="COG0477">
    <property type="taxonomic scope" value="Bacteria"/>
</dbReference>
<evidence type="ECO:0000256" key="7">
    <source>
        <dbReference type="ARBA" id="ARBA00023136"/>
    </source>
</evidence>
<evidence type="ECO:0000256" key="8">
    <source>
        <dbReference type="SAM" id="Phobius"/>
    </source>
</evidence>
<dbReference type="InterPro" id="IPR036259">
    <property type="entry name" value="MFS_trans_sf"/>
</dbReference>
<feature type="transmembrane region" description="Helical" evidence="8">
    <location>
        <begin position="392"/>
        <end position="409"/>
    </location>
</feature>
<reference evidence="10 11" key="1">
    <citation type="journal article" date="2012" name="J. Bacteriol.">
        <title>Genome Sequence of Fibrella aestuarina BUZ 2T, a Filamentous Marine Bacterium.</title>
        <authorList>
            <person name="Filippini M."/>
            <person name="Qi W."/>
            <person name="Blom J."/>
            <person name="Goesmann A."/>
            <person name="Smits T.H."/>
            <person name="Bagheri H.C."/>
        </authorList>
    </citation>
    <scope>NUCLEOTIDE SEQUENCE [LARGE SCALE GENOMIC DNA]</scope>
    <source>
        <strain evidence="11">BUZ 2T</strain>
    </source>
</reference>
<dbReference type="PROSITE" id="PS00216">
    <property type="entry name" value="SUGAR_TRANSPORT_1"/>
    <property type="match status" value="1"/>
</dbReference>
<feature type="transmembrane region" description="Helical" evidence="8">
    <location>
        <begin position="170"/>
        <end position="191"/>
    </location>
</feature>
<keyword evidence="7 8" id="KW-0472">Membrane</keyword>
<feature type="transmembrane region" description="Helical" evidence="8">
    <location>
        <begin position="324"/>
        <end position="347"/>
    </location>
</feature>
<dbReference type="InterPro" id="IPR011701">
    <property type="entry name" value="MFS"/>
</dbReference>
<comment type="function">
    <text evidence="1">Resistance to tetracycline by an active tetracycline efflux. This is an energy-dependent process that decreases the accumulation of the antibiotic in whole cells. This protein functions as a metal-tetracycline/H(+) antiporter.</text>
</comment>
<evidence type="ECO:0000259" key="9">
    <source>
        <dbReference type="PROSITE" id="PS50850"/>
    </source>
</evidence>
<feature type="transmembrane region" description="Helical" evidence="8">
    <location>
        <begin position="237"/>
        <end position="260"/>
    </location>
</feature>
<dbReference type="Gene3D" id="1.20.1250.20">
    <property type="entry name" value="MFS general substrate transporter like domains"/>
    <property type="match status" value="2"/>
</dbReference>
<evidence type="ECO:0000256" key="2">
    <source>
        <dbReference type="ARBA" id="ARBA00004141"/>
    </source>
</evidence>
<dbReference type="InterPro" id="IPR005829">
    <property type="entry name" value="Sugar_transporter_CS"/>
</dbReference>
<feature type="transmembrane region" description="Helical" evidence="8">
    <location>
        <begin position="17"/>
        <end position="37"/>
    </location>
</feature>
<feature type="transmembrane region" description="Helical" evidence="8">
    <location>
        <begin position="49"/>
        <end position="69"/>
    </location>
</feature>
<evidence type="ECO:0000313" key="10">
    <source>
        <dbReference type="EMBL" id="CCG98536.1"/>
    </source>
</evidence>
<keyword evidence="5 8" id="KW-0812">Transmembrane</keyword>
<keyword evidence="4" id="KW-0813">Transport</keyword>
<proteinExistence type="inferred from homology"/>
<sequence>MAGFFVYTLMFKNPKLALVYGITFIDAVVAGGVGPLFNKYTETLSAKQVWVMAGSALLLGLQLVLSPVLGALSDKIGRRPVLIGTALGSLLAPFLLLPVNVGGYLSNRAVEGTTNGMSSVLRSAVVDMAPKQDMMQQTSIQGSITALGALFGPAVGGVLIIALAQARFDPIPIVIMCIGLAVLNVVLTFIFKETNQKEKQPVELKELKAKALNAIKVKTLWDQLAEVDKKLEGFKDLYILQLLSLLALGYYNYFIAYLIVGDLGLTPKQASFFFIYYSLITFATNLLFFQFAVKHVNQRKMLIVLAFVGIGVMGLYAFTGGSVMMLYIAATVDSLSIGLLAGLISGLTSQLVSKGEGQGSIFGDTQALGGVASFMAAVATTLLTAVDARAPFIFYALALGVIAYRAIYLPEASAKETEPANQNYV</sequence>
<dbReference type="AlphaFoldDB" id="I0K333"/>
<feature type="transmembrane region" description="Helical" evidence="8">
    <location>
        <begin position="367"/>
        <end position="386"/>
    </location>
</feature>
<evidence type="ECO:0000256" key="5">
    <source>
        <dbReference type="ARBA" id="ARBA00022692"/>
    </source>
</evidence>
<evidence type="ECO:0000256" key="6">
    <source>
        <dbReference type="ARBA" id="ARBA00022989"/>
    </source>
</evidence>
<dbReference type="Proteomes" id="UP000011058">
    <property type="component" value="Chromosome"/>
</dbReference>
<protein>
    <submittedName>
        <fullName evidence="10">Major facilitator superfamily MFS_1</fullName>
    </submittedName>
</protein>
<gene>
    <name evidence="10" type="ORF">FAES_0525</name>
</gene>
<organism evidence="10 11">
    <name type="scientific">Fibrella aestuarina BUZ 2</name>
    <dbReference type="NCBI Taxonomy" id="1166018"/>
    <lineage>
        <taxon>Bacteria</taxon>
        <taxon>Pseudomonadati</taxon>
        <taxon>Bacteroidota</taxon>
        <taxon>Cytophagia</taxon>
        <taxon>Cytophagales</taxon>
        <taxon>Spirosomataceae</taxon>
        <taxon>Fibrella</taxon>
    </lineage>
</organism>
<feature type="transmembrane region" description="Helical" evidence="8">
    <location>
        <begin position="81"/>
        <end position="99"/>
    </location>
</feature>
<dbReference type="InterPro" id="IPR020846">
    <property type="entry name" value="MFS_dom"/>
</dbReference>
<feature type="transmembrane region" description="Helical" evidence="8">
    <location>
        <begin position="301"/>
        <end position="318"/>
    </location>
</feature>
<keyword evidence="11" id="KW-1185">Reference proteome</keyword>
<dbReference type="SUPFAM" id="SSF103473">
    <property type="entry name" value="MFS general substrate transporter"/>
    <property type="match status" value="1"/>
</dbReference>
<evidence type="ECO:0000256" key="4">
    <source>
        <dbReference type="ARBA" id="ARBA00022448"/>
    </source>
</evidence>
<dbReference type="PRINTS" id="PR01035">
    <property type="entry name" value="TCRTETA"/>
</dbReference>